<dbReference type="InterPro" id="IPR027417">
    <property type="entry name" value="P-loop_NTPase"/>
</dbReference>
<evidence type="ECO:0000313" key="2">
    <source>
        <dbReference type="Proteomes" id="UP001161017"/>
    </source>
</evidence>
<evidence type="ECO:0000313" key="1">
    <source>
        <dbReference type="EMBL" id="MDI1493372.1"/>
    </source>
</evidence>
<dbReference type="EMBL" id="JAPUFD010000026">
    <property type="protein sequence ID" value="MDI1493372.1"/>
    <property type="molecule type" value="Genomic_DNA"/>
</dbReference>
<reference evidence="1" key="1">
    <citation type="journal article" date="2023" name="Genome Biol. Evol.">
        <title>First Whole Genome Sequence and Flow Cytometry Genome Size Data for the Lichen-Forming Fungus Ramalina farinacea (Ascomycota).</title>
        <authorList>
            <person name="Llewellyn T."/>
            <person name="Mian S."/>
            <person name="Hill R."/>
            <person name="Leitch I.J."/>
            <person name="Gaya E."/>
        </authorList>
    </citation>
    <scope>NUCLEOTIDE SEQUENCE</scope>
    <source>
        <strain evidence="1">LIQ254RAFAR</strain>
    </source>
</reference>
<gene>
    <name evidence="1" type="primary">NRK1_2</name>
    <name evidence="1" type="ORF">OHK93_005160</name>
</gene>
<keyword evidence="1" id="KW-0418">Kinase</keyword>
<proteinExistence type="predicted"/>
<dbReference type="Proteomes" id="UP001161017">
    <property type="component" value="Unassembled WGS sequence"/>
</dbReference>
<name>A0AA43QW32_9LECA</name>
<protein>
    <submittedName>
        <fullName evidence="1">Ribosylnicotinamide kinase</fullName>
    </submittedName>
</protein>
<accession>A0AA43QW32</accession>
<keyword evidence="2" id="KW-1185">Reference proteome</keyword>
<sequence length="100" mass="11730">MEAFPPYHPPVVRDILAGRLFVRLDHQEARRRRLTKPSYGAKAKSEEFWTMETYFEKLVWRNYVEQHATLENGDVEGIVDEEVCDIVISLLKVRSGRPLE</sequence>
<dbReference type="Gene3D" id="3.40.50.300">
    <property type="entry name" value="P-loop containing nucleotide triphosphate hydrolases"/>
    <property type="match status" value="1"/>
</dbReference>
<organism evidence="1 2">
    <name type="scientific">Ramalina farinacea</name>
    <dbReference type="NCBI Taxonomy" id="258253"/>
    <lineage>
        <taxon>Eukaryota</taxon>
        <taxon>Fungi</taxon>
        <taxon>Dikarya</taxon>
        <taxon>Ascomycota</taxon>
        <taxon>Pezizomycotina</taxon>
        <taxon>Lecanoromycetes</taxon>
        <taxon>OSLEUM clade</taxon>
        <taxon>Lecanoromycetidae</taxon>
        <taxon>Lecanorales</taxon>
        <taxon>Lecanorineae</taxon>
        <taxon>Ramalinaceae</taxon>
        <taxon>Ramalina</taxon>
    </lineage>
</organism>
<dbReference type="GO" id="GO:0016301">
    <property type="term" value="F:kinase activity"/>
    <property type="evidence" value="ECO:0007669"/>
    <property type="project" value="UniProtKB-KW"/>
</dbReference>
<keyword evidence="1" id="KW-0808">Transferase</keyword>
<dbReference type="AlphaFoldDB" id="A0AA43QW32"/>
<comment type="caution">
    <text evidence="1">The sequence shown here is derived from an EMBL/GenBank/DDBJ whole genome shotgun (WGS) entry which is preliminary data.</text>
</comment>